<keyword evidence="2" id="KW-1185">Reference proteome</keyword>
<organism evidence="1 2">
    <name type="scientific">Eschrichtius robustus</name>
    <name type="common">California gray whale</name>
    <name type="synonym">Eschrichtius gibbosus</name>
    <dbReference type="NCBI Taxonomy" id="9764"/>
    <lineage>
        <taxon>Eukaryota</taxon>
        <taxon>Metazoa</taxon>
        <taxon>Chordata</taxon>
        <taxon>Craniata</taxon>
        <taxon>Vertebrata</taxon>
        <taxon>Euteleostomi</taxon>
        <taxon>Mammalia</taxon>
        <taxon>Eutheria</taxon>
        <taxon>Laurasiatheria</taxon>
        <taxon>Artiodactyla</taxon>
        <taxon>Whippomorpha</taxon>
        <taxon>Cetacea</taxon>
        <taxon>Mysticeti</taxon>
        <taxon>Eschrichtiidae</taxon>
        <taxon>Eschrichtius</taxon>
    </lineage>
</organism>
<evidence type="ECO:0000313" key="2">
    <source>
        <dbReference type="Proteomes" id="UP001159641"/>
    </source>
</evidence>
<name>A0AB34H6P3_ESCRO</name>
<accession>A0AB34H6P3</accession>
<protein>
    <submittedName>
        <fullName evidence="1">Uncharacterized protein</fullName>
    </submittedName>
</protein>
<sequence length="182" mass="20426">MIIHCLLMVKSRTLHDSVNSIVEDAKCPGLQDLIEVNHDVNKINFEINCLPSERMNLALLAGKVADDVNTNRKEEISDVVYGMELNSVTAQDVLMISPEKNVPSQNNISQEEETKISQSVLFDNKSLTTECHLLDSPGLNCSNTFTQVERRHQEHTRHIPFGGNLITFSPLRPLSGDQPEEF</sequence>
<comment type="caution">
    <text evidence="1">The sequence shown here is derived from an EMBL/GenBank/DDBJ whole genome shotgun (WGS) entry which is preliminary data.</text>
</comment>
<dbReference type="AlphaFoldDB" id="A0AB34H6P3"/>
<proteinExistence type="predicted"/>
<dbReference type="EMBL" id="JAIQCJ010001624">
    <property type="protein sequence ID" value="KAJ8788387.1"/>
    <property type="molecule type" value="Genomic_DNA"/>
</dbReference>
<dbReference type="Proteomes" id="UP001159641">
    <property type="component" value="Unassembled WGS sequence"/>
</dbReference>
<evidence type="ECO:0000313" key="1">
    <source>
        <dbReference type="EMBL" id="KAJ8788387.1"/>
    </source>
</evidence>
<reference evidence="1 2" key="1">
    <citation type="submission" date="2022-11" db="EMBL/GenBank/DDBJ databases">
        <title>Whole genome sequence of Eschrichtius robustus ER-17-0199.</title>
        <authorList>
            <person name="Bruniche-Olsen A."/>
            <person name="Black A.N."/>
            <person name="Fields C.J."/>
            <person name="Walden K."/>
            <person name="Dewoody J.A."/>
        </authorList>
    </citation>
    <scope>NUCLEOTIDE SEQUENCE [LARGE SCALE GENOMIC DNA]</scope>
    <source>
        <strain evidence="1">ER-17-0199</strain>
        <tissue evidence="1">Blubber</tissue>
    </source>
</reference>
<gene>
    <name evidence="1" type="ORF">J1605_000443</name>
</gene>